<reference evidence="2 3" key="1">
    <citation type="submission" date="2013-03" db="EMBL/GenBank/DDBJ databases">
        <title>The Genome Sequence of Cladophialophora psammophila CBS 110553.</title>
        <authorList>
            <consortium name="The Broad Institute Genomics Platform"/>
            <person name="Cuomo C."/>
            <person name="de Hoog S."/>
            <person name="Gorbushina A."/>
            <person name="Walker B."/>
            <person name="Young S.K."/>
            <person name="Zeng Q."/>
            <person name="Gargeya S."/>
            <person name="Fitzgerald M."/>
            <person name="Haas B."/>
            <person name="Abouelleil A."/>
            <person name="Allen A.W."/>
            <person name="Alvarado L."/>
            <person name="Arachchi H.M."/>
            <person name="Berlin A.M."/>
            <person name="Chapman S.B."/>
            <person name="Gainer-Dewar J."/>
            <person name="Goldberg J."/>
            <person name="Griggs A."/>
            <person name="Gujja S."/>
            <person name="Hansen M."/>
            <person name="Howarth C."/>
            <person name="Imamovic A."/>
            <person name="Ireland A."/>
            <person name="Larimer J."/>
            <person name="McCowan C."/>
            <person name="Murphy C."/>
            <person name="Pearson M."/>
            <person name="Poon T.W."/>
            <person name="Priest M."/>
            <person name="Roberts A."/>
            <person name="Saif S."/>
            <person name="Shea T."/>
            <person name="Sisk P."/>
            <person name="Sykes S."/>
            <person name="Wortman J."/>
            <person name="Nusbaum C."/>
            <person name="Birren B."/>
        </authorList>
    </citation>
    <scope>NUCLEOTIDE SEQUENCE [LARGE SCALE GENOMIC DNA]</scope>
    <source>
        <strain evidence="2 3">CBS 110553</strain>
    </source>
</reference>
<dbReference type="GeneID" id="19188023"/>
<evidence type="ECO:0008006" key="4">
    <source>
        <dbReference type="Google" id="ProtNLM"/>
    </source>
</evidence>
<feature type="compositionally biased region" description="Low complexity" evidence="1">
    <location>
        <begin position="32"/>
        <end position="44"/>
    </location>
</feature>
<feature type="region of interest" description="Disordered" evidence="1">
    <location>
        <begin position="32"/>
        <end position="53"/>
    </location>
</feature>
<dbReference type="HOGENOM" id="CLU_048785_0_0_1"/>
<sequence>MSLLSSLNHSATGARSLRRVFCRSLSVSTSSFFSSSTTSSISTTRQPRGHSTPKSWLEQLYPAFFTDTPIYPDVLRIKSLTSNGSGAPHDLSSLRPPPLPFVPPPQPKKNGRITLLQRLRYRWRRAAALKHFYKQGIAQIWENVEECTMLRKRLAPAGASSALAAIYGGSSLTVQGKSISIPQISRREFQLLLRHGSDFARLPGFALVFWLFRSWTPIIAARVPSTCERPSDRSRQLKALCHRYECFAHNRNDKLEKVTDNSHLTITEQGKELHTLSRRRLLRWHYVVVDEPLCKLIPWIPYAWTEPAARFFDRRCRDHYRSILADTVLIMREGGFNTLSADDIYEYCVRCASPTFINYAKHALQNGVNPASEAMRKAMVPVLEARAKRMLAIDWRRLHPGLLGLIEPLSRLQDREHPDSVWGRTG</sequence>
<evidence type="ECO:0000313" key="2">
    <source>
        <dbReference type="EMBL" id="EXJ73533.1"/>
    </source>
</evidence>
<dbReference type="AlphaFoldDB" id="W9X018"/>
<evidence type="ECO:0000256" key="1">
    <source>
        <dbReference type="SAM" id="MobiDB-lite"/>
    </source>
</evidence>
<dbReference type="OrthoDB" id="73691at2759"/>
<evidence type="ECO:0000313" key="3">
    <source>
        <dbReference type="Proteomes" id="UP000019471"/>
    </source>
</evidence>
<comment type="caution">
    <text evidence="2">The sequence shown here is derived from an EMBL/GenBank/DDBJ whole genome shotgun (WGS) entry which is preliminary data.</text>
</comment>
<feature type="compositionally biased region" description="Pro residues" evidence="1">
    <location>
        <begin position="95"/>
        <end position="107"/>
    </location>
</feature>
<proteinExistence type="predicted"/>
<dbReference type="RefSeq" id="XP_007742096.1">
    <property type="nucleotide sequence ID" value="XM_007743906.1"/>
</dbReference>
<feature type="region of interest" description="Disordered" evidence="1">
    <location>
        <begin position="86"/>
        <end position="107"/>
    </location>
</feature>
<dbReference type="EMBL" id="AMGX01000004">
    <property type="protein sequence ID" value="EXJ73533.1"/>
    <property type="molecule type" value="Genomic_DNA"/>
</dbReference>
<protein>
    <recommendedName>
        <fullName evidence="4">Letm1 RBD domain-containing protein</fullName>
    </recommendedName>
</protein>
<keyword evidence="3" id="KW-1185">Reference proteome</keyword>
<organism evidence="2 3">
    <name type="scientific">Cladophialophora psammophila CBS 110553</name>
    <dbReference type="NCBI Taxonomy" id="1182543"/>
    <lineage>
        <taxon>Eukaryota</taxon>
        <taxon>Fungi</taxon>
        <taxon>Dikarya</taxon>
        <taxon>Ascomycota</taxon>
        <taxon>Pezizomycotina</taxon>
        <taxon>Eurotiomycetes</taxon>
        <taxon>Chaetothyriomycetidae</taxon>
        <taxon>Chaetothyriales</taxon>
        <taxon>Herpotrichiellaceae</taxon>
        <taxon>Cladophialophora</taxon>
    </lineage>
</organism>
<dbReference type="Proteomes" id="UP000019471">
    <property type="component" value="Unassembled WGS sequence"/>
</dbReference>
<accession>W9X018</accession>
<gene>
    <name evidence="2" type="ORF">A1O5_03294</name>
</gene>
<dbReference type="STRING" id="1182543.W9X018"/>
<name>W9X018_9EURO</name>